<keyword evidence="11" id="KW-1185">Reference proteome</keyword>
<dbReference type="PANTHER" id="PTHR11909">
    <property type="entry name" value="CASEIN KINASE-RELATED"/>
    <property type="match status" value="1"/>
</dbReference>
<dbReference type="InterPro" id="IPR017441">
    <property type="entry name" value="Protein_kinase_ATP_BS"/>
</dbReference>
<dbReference type="RefSeq" id="XP_002505316.1">
    <property type="nucleotide sequence ID" value="XM_002505270.1"/>
</dbReference>
<dbReference type="InterPro" id="IPR008271">
    <property type="entry name" value="Ser/Thr_kinase_AS"/>
</dbReference>
<proteinExistence type="inferred from homology"/>
<gene>
    <name evidence="10" type="ORF">MICPUN_62710</name>
</gene>
<sequence>MVSTRDYYPLLVVSPPHFMLRAVPVLAIGGAGRDRPAETDDALPRSRPPGSTRRSRAERSKAFVILPASTDADESVWTESERGAVLVGTRKARRARQRSHDRWRRVMSVSGVTGTSPEDVQARIVEALAAIEHERGRLDTALRHIERGCKSDVAVDEVKRLKKLKLRCKDDAARLRKAASMAAEARTLGEGSFGRVFLGRDVDTGEDVAVKVEDSAAVDEELVCESLSWDEELPRSTVHDETHDDEHGDRTRDVTCAPKTPLTREHDALRRVTGVGFPRVRFFGTQRRGLLGSDAPCRVLVMDLLGPSLEDMSWRCAAGGPLSRTTCLMVCDQALTLIHKTHKAGYVHGDVKPDNLLLGAVGVKGGARTVHLVDFGLAVPGPKEGELDDDEVLDGDTAGGEAPGAGDSPPGDSLTGDSLTIASSPPLAPGSGFTQGTPTYSSVRADAGGAATYADDLESLAWTCAYLRAGTSCWTPAIDRSRVEAVLACKATATEADVATDPIDAAWIWALIAHARSLRFGQRFDLGYCRDVIDKAFAAETGGAPMAETPFDWEEAGVVVG</sequence>
<dbReference type="AlphaFoldDB" id="C1EEQ8"/>
<dbReference type="InterPro" id="IPR011009">
    <property type="entry name" value="Kinase-like_dom_sf"/>
</dbReference>
<evidence type="ECO:0000256" key="8">
    <source>
        <dbReference type="SAM" id="MobiDB-lite"/>
    </source>
</evidence>
<feature type="domain" description="Protein kinase" evidence="9">
    <location>
        <begin position="182"/>
        <end position="561"/>
    </location>
</feature>
<dbReference type="EMBL" id="CP001330">
    <property type="protein sequence ID" value="ACO66574.1"/>
    <property type="molecule type" value="Genomic_DNA"/>
</dbReference>
<dbReference type="SMART" id="SM00220">
    <property type="entry name" value="S_TKc"/>
    <property type="match status" value="1"/>
</dbReference>
<feature type="region of interest" description="Disordered" evidence="8">
    <location>
        <begin position="32"/>
        <end position="59"/>
    </location>
</feature>
<evidence type="ECO:0000259" key="9">
    <source>
        <dbReference type="PROSITE" id="PS50011"/>
    </source>
</evidence>
<protein>
    <recommendedName>
        <fullName evidence="2">non-specific serine/threonine protein kinase</fullName>
        <ecNumber evidence="2">2.7.11.1</ecNumber>
    </recommendedName>
</protein>
<reference evidence="10 11" key="1">
    <citation type="journal article" date="2009" name="Science">
        <title>Green evolution and dynamic adaptations revealed by genomes of the marine picoeukaryotes Micromonas.</title>
        <authorList>
            <person name="Worden A.Z."/>
            <person name="Lee J.H."/>
            <person name="Mock T."/>
            <person name="Rouze P."/>
            <person name="Simmons M.P."/>
            <person name="Aerts A.L."/>
            <person name="Allen A.E."/>
            <person name="Cuvelier M.L."/>
            <person name="Derelle E."/>
            <person name="Everett M.V."/>
            <person name="Foulon E."/>
            <person name="Grimwood J."/>
            <person name="Gundlach H."/>
            <person name="Henrissat B."/>
            <person name="Napoli C."/>
            <person name="McDonald S.M."/>
            <person name="Parker M.S."/>
            <person name="Rombauts S."/>
            <person name="Salamov A."/>
            <person name="Von Dassow P."/>
            <person name="Badger J.H."/>
            <person name="Coutinho P.M."/>
            <person name="Demir E."/>
            <person name="Dubchak I."/>
            <person name="Gentemann C."/>
            <person name="Eikrem W."/>
            <person name="Gready J.E."/>
            <person name="John U."/>
            <person name="Lanier W."/>
            <person name="Lindquist E.A."/>
            <person name="Lucas S."/>
            <person name="Mayer K.F."/>
            <person name="Moreau H."/>
            <person name="Not F."/>
            <person name="Otillar R."/>
            <person name="Panaud O."/>
            <person name="Pangilinan J."/>
            <person name="Paulsen I."/>
            <person name="Piegu B."/>
            <person name="Poliakov A."/>
            <person name="Robbens S."/>
            <person name="Schmutz J."/>
            <person name="Toulza E."/>
            <person name="Wyss T."/>
            <person name="Zelensky A."/>
            <person name="Zhou K."/>
            <person name="Armbrust E.V."/>
            <person name="Bhattacharya D."/>
            <person name="Goodenough U.W."/>
            <person name="Van de Peer Y."/>
            <person name="Grigoriev I.V."/>
        </authorList>
    </citation>
    <scope>NUCLEOTIDE SEQUENCE [LARGE SCALE GENOMIC DNA]</scope>
    <source>
        <strain evidence="11">RCC299 / NOUM17</strain>
    </source>
</reference>
<evidence type="ECO:0000313" key="11">
    <source>
        <dbReference type="Proteomes" id="UP000002009"/>
    </source>
</evidence>
<dbReference type="GO" id="GO:0005524">
    <property type="term" value="F:ATP binding"/>
    <property type="evidence" value="ECO:0007669"/>
    <property type="project" value="UniProtKB-UniRule"/>
</dbReference>
<dbReference type="eggNOG" id="KOG1164">
    <property type="taxonomic scope" value="Eukaryota"/>
</dbReference>
<dbReference type="PROSITE" id="PS00107">
    <property type="entry name" value="PROTEIN_KINASE_ATP"/>
    <property type="match status" value="1"/>
</dbReference>
<dbReference type="GeneID" id="8247446"/>
<feature type="region of interest" description="Disordered" evidence="8">
    <location>
        <begin position="234"/>
        <end position="254"/>
    </location>
</feature>
<keyword evidence="5" id="KW-0418">Kinase</keyword>
<dbReference type="InParanoid" id="C1EEQ8"/>
<dbReference type="InterPro" id="IPR050235">
    <property type="entry name" value="CK1_Ser-Thr_kinase"/>
</dbReference>
<comment type="similarity">
    <text evidence="1">Belongs to the protein kinase superfamily. CK1 Ser/Thr protein kinase family. Casein kinase I subfamily.</text>
</comment>
<dbReference type="KEGG" id="mis:MICPUN_62710"/>
<evidence type="ECO:0000256" key="2">
    <source>
        <dbReference type="ARBA" id="ARBA00012513"/>
    </source>
</evidence>
<dbReference type="OrthoDB" id="75710at2759"/>
<keyword evidence="3" id="KW-0808">Transferase</keyword>
<dbReference type="EC" id="2.7.11.1" evidence="2"/>
<evidence type="ECO:0000256" key="1">
    <source>
        <dbReference type="ARBA" id="ARBA00005926"/>
    </source>
</evidence>
<feature type="compositionally biased region" description="Basic and acidic residues" evidence="8">
    <location>
        <begin position="234"/>
        <end position="253"/>
    </location>
</feature>
<evidence type="ECO:0000256" key="3">
    <source>
        <dbReference type="ARBA" id="ARBA00022679"/>
    </source>
</evidence>
<dbReference type="PROSITE" id="PS00108">
    <property type="entry name" value="PROTEIN_KINASE_ST"/>
    <property type="match status" value="1"/>
</dbReference>
<dbReference type="InterPro" id="IPR000719">
    <property type="entry name" value="Prot_kinase_dom"/>
</dbReference>
<dbReference type="Proteomes" id="UP000002009">
    <property type="component" value="Chromosome 11"/>
</dbReference>
<evidence type="ECO:0000256" key="4">
    <source>
        <dbReference type="ARBA" id="ARBA00022741"/>
    </source>
</evidence>
<dbReference type="PROSITE" id="PS50011">
    <property type="entry name" value="PROTEIN_KINASE_DOM"/>
    <property type="match status" value="1"/>
</dbReference>
<dbReference type="GO" id="GO:0004674">
    <property type="term" value="F:protein serine/threonine kinase activity"/>
    <property type="evidence" value="ECO:0007669"/>
    <property type="project" value="UniProtKB-EC"/>
</dbReference>
<dbReference type="Gene3D" id="1.10.510.10">
    <property type="entry name" value="Transferase(Phosphotransferase) domain 1"/>
    <property type="match status" value="2"/>
</dbReference>
<evidence type="ECO:0000256" key="7">
    <source>
        <dbReference type="PROSITE-ProRule" id="PRU10141"/>
    </source>
</evidence>
<evidence type="ECO:0000313" key="10">
    <source>
        <dbReference type="EMBL" id="ACO66574.1"/>
    </source>
</evidence>
<keyword evidence="6 7" id="KW-0067">ATP-binding</keyword>
<feature type="region of interest" description="Disordered" evidence="8">
    <location>
        <begin position="382"/>
        <end position="435"/>
    </location>
</feature>
<feature type="compositionally biased region" description="Basic and acidic residues" evidence="8">
    <location>
        <begin position="32"/>
        <end position="44"/>
    </location>
</feature>
<dbReference type="STRING" id="296587.C1EEQ8"/>
<accession>C1EEQ8</accession>
<organism evidence="10 11">
    <name type="scientific">Micromonas commoda (strain RCC299 / NOUM17 / CCMP2709)</name>
    <name type="common">Picoplanktonic green alga</name>
    <dbReference type="NCBI Taxonomy" id="296587"/>
    <lineage>
        <taxon>Eukaryota</taxon>
        <taxon>Viridiplantae</taxon>
        <taxon>Chlorophyta</taxon>
        <taxon>Mamiellophyceae</taxon>
        <taxon>Mamiellales</taxon>
        <taxon>Mamiellaceae</taxon>
        <taxon>Micromonas</taxon>
    </lineage>
</organism>
<evidence type="ECO:0000256" key="6">
    <source>
        <dbReference type="ARBA" id="ARBA00022840"/>
    </source>
</evidence>
<feature type="binding site" evidence="7">
    <location>
        <position position="211"/>
    </location>
    <ligand>
        <name>ATP</name>
        <dbReference type="ChEBI" id="CHEBI:30616"/>
    </ligand>
</feature>
<evidence type="ECO:0000256" key="5">
    <source>
        <dbReference type="ARBA" id="ARBA00022777"/>
    </source>
</evidence>
<keyword evidence="4 7" id="KW-0547">Nucleotide-binding</keyword>
<name>C1EEQ8_MICCC</name>
<dbReference type="SUPFAM" id="SSF56112">
    <property type="entry name" value="Protein kinase-like (PK-like)"/>
    <property type="match status" value="1"/>
</dbReference>